<dbReference type="InterPro" id="IPR002913">
    <property type="entry name" value="START_lipid-bd_dom"/>
</dbReference>
<dbReference type="Pfam" id="PF00169">
    <property type="entry name" value="PH"/>
    <property type="match status" value="1"/>
</dbReference>
<dbReference type="SUPFAM" id="SSF55961">
    <property type="entry name" value="Bet v1-like"/>
    <property type="match status" value="1"/>
</dbReference>
<gene>
    <name evidence="5" type="ORF">FEM48_Zijuj03G0092400</name>
</gene>
<dbReference type="PROSITE" id="PS50003">
    <property type="entry name" value="PH_DOMAIN"/>
    <property type="match status" value="1"/>
</dbReference>
<proteinExistence type="predicted"/>
<dbReference type="EMBL" id="JAEACU010000003">
    <property type="protein sequence ID" value="KAH7537434.1"/>
    <property type="molecule type" value="Genomic_DNA"/>
</dbReference>
<dbReference type="GO" id="GO:0005783">
    <property type="term" value="C:endoplasmic reticulum"/>
    <property type="evidence" value="ECO:0007669"/>
    <property type="project" value="UniProtKB-SubCell"/>
</dbReference>
<comment type="caution">
    <text evidence="5">The sequence shown here is derived from an EMBL/GenBank/DDBJ whole genome shotgun (WGS) entry which is preliminary data.</text>
</comment>
<dbReference type="OrthoDB" id="9970435at2759"/>
<dbReference type="Pfam" id="PF07059">
    <property type="entry name" value="EDR2_C"/>
    <property type="match status" value="1"/>
</dbReference>
<feature type="domain" description="PH" evidence="3">
    <location>
        <begin position="7"/>
        <end position="115"/>
    </location>
</feature>
<evidence type="ECO:0000259" key="4">
    <source>
        <dbReference type="PROSITE" id="PS50848"/>
    </source>
</evidence>
<evidence type="ECO:0000256" key="2">
    <source>
        <dbReference type="ARBA" id="ARBA00022824"/>
    </source>
</evidence>
<dbReference type="CDD" id="cd00821">
    <property type="entry name" value="PH"/>
    <property type="match status" value="1"/>
</dbReference>
<accession>A0A978VPF9</accession>
<dbReference type="InterPro" id="IPR023393">
    <property type="entry name" value="START-like_dom_sf"/>
</dbReference>
<dbReference type="GO" id="GO:0008289">
    <property type="term" value="F:lipid binding"/>
    <property type="evidence" value="ECO:0007669"/>
    <property type="project" value="InterPro"/>
</dbReference>
<evidence type="ECO:0000313" key="5">
    <source>
        <dbReference type="EMBL" id="KAH7537434.1"/>
    </source>
</evidence>
<dbReference type="SMART" id="SM00233">
    <property type="entry name" value="PH"/>
    <property type="match status" value="1"/>
</dbReference>
<name>A0A978VPF9_ZIZJJ</name>
<evidence type="ECO:0000313" key="6">
    <source>
        <dbReference type="Proteomes" id="UP000813462"/>
    </source>
</evidence>
<dbReference type="PROSITE" id="PS50848">
    <property type="entry name" value="START"/>
    <property type="match status" value="1"/>
</dbReference>
<evidence type="ECO:0000259" key="3">
    <source>
        <dbReference type="PROSITE" id="PS50003"/>
    </source>
</evidence>
<comment type="subcellular location">
    <subcellularLocation>
        <location evidence="1">Endoplasmic reticulum</location>
    </subcellularLocation>
</comment>
<dbReference type="Proteomes" id="UP000813462">
    <property type="component" value="Unassembled WGS sequence"/>
</dbReference>
<dbReference type="InterPro" id="IPR045096">
    <property type="entry name" value="EDR2-like"/>
</dbReference>
<dbReference type="SUPFAM" id="SSF50729">
    <property type="entry name" value="PH domain-like"/>
    <property type="match status" value="1"/>
</dbReference>
<evidence type="ECO:0008006" key="7">
    <source>
        <dbReference type="Google" id="ProtNLM"/>
    </source>
</evidence>
<dbReference type="PANTHER" id="PTHR12136:SF103">
    <property type="entry name" value="PROTEIN ENHANCED DISEASE RESISTANCE 2-LIKE"/>
    <property type="match status" value="1"/>
</dbReference>
<protein>
    <recommendedName>
        <fullName evidence="7">Protein ENHANCED DISEASE RESISTANCE 2-like</fullName>
    </recommendedName>
</protein>
<evidence type="ECO:0000256" key="1">
    <source>
        <dbReference type="ARBA" id="ARBA00004240"/>
    </source>
</evidence>
<keyword evidence="2" id="KW-0256">Endoplasmic reticulum</keyword>
<dbReference type="SMART" id="SM00234">
    <property type="entry name" value="START"/>
    <property type="match status" value="1"/>
</dbReference>
<organism evidence="5 6">
    <name type="scientific">Ziziphus jujuba var. spinosa</name>
    <dbReference type="NCBI Taxonomy" id="714518"/>
    <lineage>
        <taxon>Eukaryota</taxon>
        <taxon>Viridiplantae</taxon>
        <taxon>Streptophyta</taxon>
        <taxon>Embryophyta</taxon>
        <taxon>Tracheophyta</taxon>
        <taxon>Spermatophyta</taxon>
        <taxon>Magnoliopsida</taxon>
        <taxon>eudicotyledons</taxon>
        <taxon>Gunneridae</taxon>
        <taxon>Pentapetalae</taxon>
        <taxon>rosids</taxon>
        <taxon>fabids</taxon>
        <taxon>Rosales</taxon>
        <taxon>Rhamnaceae</taxon>
        <taxon>Paliureae</taxon>
        <taxon>Ziziphus</taxon>
    </lineage>
</organism>
<dbReference type="Gene3D" id="2.30.29.30">
    <property type="entry name" value="Pleckstrin-homology domain (PH domain)/Phosphotyrosine-binding domain (PTB)"/>
    <property type="match status" value="1"/>
</dbReference>
<reference evidence="5" key="1">
    <citation type="journal article" date="2021" name="Front. Plant Sci.">
        <title>Chromosome-Scale Genome Assembly for Chinese Sour Jujube and Insights Into Its Genome Evolution and Domestication Signature.</title>
        <authorList>
            <person name="Shen L.-Y."/>
            <person name="Luo H."/>
            <person name="Wang X.-L."/>
            <person name="Wang X.-M."/>
            <person name="Qiu X.-J."/>
            <person name="Liu H."/>
            <person name="Zhou S.-S."/>
            <person name="Jia K.-H."/>
            <person name="Nie S."/>
            <person name="Bao Y.-T."/>
            <person name="Zhang R.-G."/>
            <person name="Yun Q.-Z."/>
            <person name="Chai Y.-H."/>
            <person name="Lu J.-Y."/>
            <person name="Li Y."/>
            <person name="Zhao S.-W."/>
            <person name="Mao J.-F."/>
            <person name="Jia S.-G."/>
            <person name="Mao Y.-M."/>
        </authorList>
    </citation>
    <scope>NUCLEOTIDE SEQUENCE</scope>
    <source>
        <strain evidence="5">AT0</strain>
        <tissue evidence="5">Leaf</tissue>
    </source>
</reference>
<dbReference type="InterPro" id="IPR001849">
    <property type="entry name" value="PH_domain"/>
</dbReference>
<sequence>MGIARIDGKMEGWLYLIRFSKLGLPYSRKRYFILEDNFLKSFKTKPISDKQEPVRSAIIDSYIRVADDGRESINRKVFFLFTLYNTSSHNDQLKLGATSPEEAARWIHSLQDAALKKCANPAKELVAFSSRKSTSLRLSGSKRAGSRNSIDWTFRSSVRVDTTSSDVISPSPWKIFGCQNGLRLFKEAKEWDSRGRLWDDHPAIMAVGVVDGTSEEIFRTLMSLGPSRSEWDFCFYRGSVVEHLDGHTDIVHELLHSDWLPWGMKRRDLLLRRYWRREEDGTYVILYHSVFHKMCHPHKGYVRACLKSGGYVITPVNQGKMSLVKHMLAIDWKFWKLSIRPSSARTITIRMLEKLAALRELYKTKNGNESSELSCEELSRELGLPQNEMEDIKNVGQCPQEVRQLEGIDEVEGPASSHTSLKGLDDTGDVFFDVPEPSDYEQSDGDWSPEQTDLSMNMYPSKLSSAAVFVKKLQDLRVQKMGYMDLQDSAREESIPCSYGSTLQIDPNCDLHCSCSAADPSTFLIRGQNYLRDNQKVKAKETLMQLVGADWLQSNKREDDLGGRPGGIVQRYAERGGPEFFFIVNIQFPGTTQYNIALYYMMRTPLEENPIVNRFVNGDNAYRNSRFKLIPHISKGSWIVKQSVGKKACLLGQALEVRYFRGKNYLELAIDVGSSTVARGVANLVLGYLTNLIIEMAFLIQANTEEELPEILIGTCRLNHLDTSKSVLSTLF</sequence>
<feature type="domain" description="START" evidence="4">
    <location>
        <begin position="152"/>
        <end position="347"/>
    </location>
</feature>
<dbReference type="PANTHER" id="PTHR12136">
    <property type="entry name" value="ENHANCED DISEASE RESISTANCE-RELATED"/>
    <property type="match status" value="1"/>
</dbReference>
<dbReference type="CDD" id="cd00177">
    <property type="entry name" value="START"/>
    <property type="match status" value="1"/>
</dbReference>
<dbReference type="InterPro" id="IPR009769">
    <property type="entry name" value="EDR2_C"/>
</dbReference>
<dbReference type="InterPro" id="IPR011993">
    <property type="entry name" value="PH-like_dom_sf"/>
</dbReference>
<dbReference type="AlphaFoldDB" id="A0A978VPF9"/>
<dbReference type="FunFam" id="3.30.530.20:FF:000068">
    <property type="entry name" value="Pleckstrin homology (PH) and lipid-binding START domains-containing protein"/>
    <property type="match status" value="1"/>
</dbReference>
<dbReference type="Gene3D" id="3.30.530.20">
    <property type="match status" value="1"/>
</dbReference>
<dbReference type="Pfam" id="PF01852">
    <property type="entry name" value="START"/>
    <property type="match status" value="1"/>
</dbReference>